<dbReference type="Pfam" id="PF02583">
    <property type="entry name" value="Trns_repr_metal"/>
    <property type="match status" value="1"/>
</dbReference>
<name>A0ABT5C0N0_9BACT</name>
<dbReference type="Proteomes" id="UP001217485">
    <property type="component" value="Unassembled WGS sequence"/>
</dbReference>
<keyword evidence="9" id="KW-1185">Reference proteome</keyword>
<comment type="caution">
    <text evidence="8">The sequence shown here is derived from an EMBL/GenBank/DDBJ whole genome shotgun (WGS) entry which is preliminary data.</text>
</comment>
<evidence type="ECO:0000256" key="6">
    <source>
        <dbReference type="ARBA" id="ARBA00023136"/>
    </source>
</evidence>
<gene>
    <name evidence="8" type="ORF">POL72_16290</name>
</gene>
<feature type="transmembrane region" description="Helical" evidence="7">
    <location>
        <begin position="226"/>
        <end position="243"/>
    </location>
</feature>
<keyword evidence="6 7" id="KW-0472">Membrane</keyword>
<comment type="similarity">
    <text evidence="2">Belongs to the FrmR/RcnR family.</text>
</comment>
<evidence type="ECO:0000256" key="5">
    <source>
        <dbReference type="ARBA" id="ARBA00022989"/>
    </source>
</evidence>
<dbReference type="Gene3D" id="1.20.58.1000">
    <property type="entry name" value="Metal-sensitive repressor, helix protomer"/>
    <property type="match status" value="1"/>
</dbReference>
<keyword evidence="5 7" id="KW-1133">Transmembrane helix</keyword>
<accession>A0ABT5C0N0</accession>
<dbReference type="InterPro" id="IPR003735">
    <property type="entry name" value="Metal_Tscrpt_repr"/>
</dbReference>
<sequence>MMNPGTKQSTRARLRRIAGHLEGIERMVEADRHAVDPLHQLPAVQAAQGKVSFALERRKVPRRRDAVAPERSGQRHGTREAIMTSRVDGDGHDEALGGADPFPETEEHRTAHRALRWFSWIFGLAMLAAVIIVALHFPEERELARITERAQPWWLAIAIVLQSGTYLAQGETWRVVTRAAKVSVPLSAAFKLSLAKLFIDQALPSAGISGTVVVAKLLEQRGVSRAVVMAAVVVDTVSYYAAYVPALAIAVLITIVGGHASPLIIAAALFFVCSAR</sequence>
<dbReference type="RefSeq" id="WP_272096269.1">
    <property type="nucleotide sequence ID" value="NZ_JAQNDK010000002.1"/>
</dbReference>
<evidence type="ECO:0000313" key="9">
    <source>
        <dbReference type="Proteomes" id="UP001217485"/>
    </source>
</evidence>
<evidence type="ECO:0000313" key="8">
    <source>
        <dbReference type="EMBL" id="MDC0679304.1"/>
    </source>
</evidence>
<dbReference type="InterPro" id="IPR022791">
    <property type="entry name" value="L-PG_synthase/AglD"/>
</dbReference>
<dbReference type="Pfam" id="PF03706">
    <property type="entry name" value="LPG_synthase_TM"/>
    <property type="match status" value="1"/>
</dbReference>
<keyword evidence="3" id="KW-1003">Cell membrane</keyword>
<evidence type="ECO:0000256" key="3">
    <source>
        <dbReference type="ARBA" id="ARBA00022475"/>
    </source>
</evidence>
<feature type="transmembrane region" description="Helical" evidence="7">
    <location>
        <begin position="249"/>
        <end position="273"/>
    </location>
</feature>
<evidence type="ECO:0000256" key="7">
    <source>
        <dbReference type="SAM" id="Phobius"/>
    </source>
</evidence>
<evidence type="ECO:0000256" key="4">
    <source>
        <dbReference type="ARBA" id="ARBA00022692"/>
    </source>
</evidence>
<evidence type="ECO:0000256" key="2">
    <source>
        <dbReference type="ARBA" id="ARBA00005260"/>
    </source>
</evidence>
<evidence type="ECO:0000256" key="1">
    <source>
        <dbReference type="ARBA" id="ARBA00004651"/>
    </source>
</evidence>
<dbReference type="PANTHER" id="PTHR39087:SF2">
    <property type="entry name" value="UPF0104 MEMBRANE PROTEIN MJ1595"/>
    <property type="match status" value="1"/>
</dbReference>
<dbReference type="InterPro" id="IPR038390">
    <property type="entry name" value="Metal_Tscrpt_repr_sf"/>
</dbReference>
<organism evidence="8 9">
    <name type="scientific">Sorangium atrum</name>
    <dbReference type="NCBI Taxonomy" id="2995308"/>
    <lineage>
        <taxon>Bacteria</taxon>
        <taxon>Pseudomonadati</taxon>
        <taxon>Myxococcota</taxon>
        <taxon>Polyangia</taxon>
        <taxon>Polyangiales</taxon>
        <taxon>Polyangiaceae</taxon>
        <taxon>Sorangium</taxon>
    </lineage>
</organism>
<feature type="transmembrane region" description="Helical" evidence="7">
    <location>
        <begin position="117"/>
        <end position="138"/>
    </location>
</feature>
<protein>
    <submittedName>
        <fullName evidence="8">Metal-sensing transcriptional repressor</fullName>
    </submittedName>
</protein>
<reference evidence="8 9" key="1">
    <citation type="submission" date="2023-01" db="EMBL/GenBank/DDBJ databases">
        <title>Minimal conservation of predation-associated metabolite biosynthetic gene clusters underscores biosynthetic potential of Myxococcota including descriptions for ten novel species: Archangium lansinium sp. nov., Myxococcus landrumus sp. nov., Nannocystis bai.</title>
        <authorList>
            <person name="Ahearne A."/>
            <person name="Stevens C."/>
            <person name="Dowd S."/>
        </authorList>
    </citation>
    <scope>NUCLEOTIDE SEQUENCE [LARGE SCALE GENOMIC DNA]</scope>
    <source>
        <strain evidence="8 9">WIWO2</strain>
    </source>
</reference>
<comment type="subcellular location">
    <subcellularLocation>
        <location evidence="1">Cell membrane</location>
        <topology evidence="1">Multi-pass membrane protein</topology>
    </subcellularLocation>
</comment>
<proteinExistence type="inferred from homology"/>
<feature type="transmembrane region" description="Helical" evidence="7">
    <location>
        <begin position="150"/>
        <end position="168"/>
    </location>
</feature>
<dbReference type="PANTHER" id="PTHR39087">
    <property type="entry name" value="UPF0104 MEMBRANE PROTEIN MJ1595"/>
    <property type="match status" value="1"/>
</dbReference>
<dbReference type="EMBL" id="JAQNDK010000002">
    <property type="protein sequence ID" value="MDC0679304.1"/>
    <property type="molecule type" value="Genomic_DNA"/>
</dbReference>
<keyword evidence="4 7" id="KW-0812">Transmembrane</keyword>